<dbReference type="RefSeq" id="WP_160772785.1">
    <property type="nucleotide sequence ID" value="NZ_WTYV01000006.1"/>
</dbReference>
<evidence type="ECO:0000313" key="1">
    <source>
        <dbReference type="EMBL" id="MXO72853.1"/>
    </source>
</evidence>
<dbReference type="Gene3D" id="1.10.1220.10">
    <property type="entry name" value="Met repressor-like"/>
    <property type="match status" value="1"/>
</dbReference>
<keyword evidence="2" id="KW-1185">Reference proteome</keyword>
<dbReference type="SUPFAM" id="SSF47598">
    <property type="entry name" value="Ribbon-helix-helix"/>
    <property type="match status" value="1"/>
</dbReference>
<dbReference type="Pfam" id="PF05534">
    <property type="entry name" value="HicB"/>
    <property type="match status" value="1"/>
</dbReference>
<reference evidence="1 2" key="1">
    <citation type="submission" date="2019-12" db="EMBL/GenBank/DDBJ databases">
        <title>Genomic-based taxomic classification of the family Erythrobacteraceae.</title>
        <authorList>
            <person name="Xu L."/>
        </authorList>
    </citation>
    <scope>NUCLEOTIDE SEQUENCE [LARGE SCALE GENOMIC DNA]</scope>
    <source>
        <strain evidence="1 2">M0322</strain>
    </source>
</reference>
<accession>A0A844Z4U4</accession>
<dbReference type="InterPro" id="IPR010985">
    <property type="entry name" value="Ribbon_hlx_hlx"/>
</dbReference>
<dbReference type="EMBL" id="WTYV01000006">
    <property type="protein sequence ID" value="MXO72853.1"/>
    <property type="molecule type" value="Genomic_DNA"/>
</dbReference>
<dbReference type="AlphaFoldDB" id="A0A844Z4U4"/>
<comment type="caution">
    <text evidence="1">The sequence shown here is derived from an EMBL/GenBank/DDBJ whole genome shotgun (WGS) entry which is preliminary data.</text>
</comment>
<dbReference type="Proteomes" id="UP000466966">
    <property type="component" value="Unassembled WGS sequence"/>
</dbReference>
<evidence type="ECO:0000313" key="2">
    <source>
        <dbReference type="Proteomes" id="UP000466966"/>
    </source>
</evidence>
<sequence length="63" mass="7190">MTNKPIALQVRMRPDLHKALKARAEREGRSLNDTITRMLERGADETALRTMVRFEPLITANQG</sequence>
<dbReference type="OrthoDB" id="3627504at2"/>
<dbReference type="InterPro" id="IPR008651">
    <property type="entry name" value="Uncharacterised_HicB"/>
</dbReference>
<dbReference type="InterPro" id="IPR013321">
    <property type="entry name" value="Arc_rbn_hlx_hlx"/>
</dbReference>
<name>A0A844Z4U4_9SPHN</name>
<gene>
    <name evidence="1" type="ORF">GRI99_14570</name>
</gene>
<organism evidence="1 2">
    <name type="scientific">Alteraurantiacibacter buctensis</name>
    <dbReference type="NCBI Taxonomy" id="1503981"/>
    <lineage>
        <taxon>Bacteria</taxon>
        <taxon>Pseudomonadati</taxon>
        <taxon>Pseudomonadota</taxon>
        <taxon>Alphaproteobacteria</taxon>
        <taxon>Sphingomonadales</taxon>
        <taxon>Erythrobacteraceae</taxon>
        <taxon>Alteraurantiacibacter</taxon>
    </lineage>
</organism>
<protein>
    <submittedName>
        <fullName evidence="1">Toxin-antitoxin system HicB family antitoxin</fullName>
    </submittedName>
</protein>
<proteinExistence type="predicted"/>
<dbReference type="GO" id="GO:0006355">
    <property type="term" value="P:regulation of DNA-templated transcription"/>
    <property type="evidence" value="ECO:0007669"/>
    <property type="project" value="InterPro"/>
</dbReference>